<dbReference type="EMBL" id="JBHULN010000026">
    <property type="protein sequence ID" value="MFD2574272.1"/>
    <property type="molecule type" value="Genomic_DNA"/>
</dbReference>
<keyword evidence="1" id="KW-0732">Signal</keyword>
<dbReference type="RefSeq" id="WP_381527795.1">
    <property type="nucleotide sequence ID" value="NZ_JBHULN010000026.1"/>
</dbReference>
<evidence type="ECO:0000256" key="1">
    <source>
        <dbReference type="SAM" id="SignalP"/>
    </source>
</evidence>
<dbReference type="PROSITE" id="PS51257">
    <property type="entry name" value="PROKAR_LIPOPROTEIN"/>
    <property type="match status" value="1"/>
</dbReference>
<reference evidence="3" key="1">
    <citation type="journal article" date="2019" name="Int. J. Syst. Evol. Microbiol.">
        <title>The Global Catalogue of Microorganisms (GCM) 10K type strain sequencing project: providing services to taxonomists for standard genome sequencing and annotation.</title>
        <authorList>
            <consortium name="The Broad Institute Genomics Platform"/>
            <consortium name="The Broad Institute Genome Sequencing Center for Infectious Disease"/>
            <person name="Wu L."/>
            <person name="Ma J."/>
        </authorList>
    </citation>
    <scope>NUCLEOTIDE SEQUENCE [LARGE SCALE GENOMIC DNA]</scope>
    <source>
        <strain evidence="3">KCTC 42805</strain>
    </source>
</reference>
<dbReference type="Gene3D" id="2.60.120.260">
    <property type="entry name" value="Galactose-binding domain-like"/>
    <property type="match status" value="1"/>
</dbReference>
<sequence length="507" mass="56725">MFGKTVHIAFWLLACLPGTAIGQELIPNGSFETYANCPRQDNLLSEATPWYNPNQATPDFYNQCFPTSQIEIPPRTGQGLARLFLDQGWAEYLATPLVKPLEAGECYYFEMYVSTKTPNQYVPQTLGAYFSDNPVARTDKGLLGVSPQVLDSQAKTINSPSQWEKIAGYLKATGNERYLTIGSFVQLPRMLGFYYIFLDDISLLPIRLDLGKDTTLCGRKSTYTLNGKTPGAIEYRWQDGSRLSTFPVTRPGKYWVTVTTPCKILSDTITVDYTLDFDLGPDTTLCNEQTIVLKAPTSISAYEWQDGSSQNVYQVKQSGQYSLRATQGNCTVRDTIQIRYIRPPQLELGPSKELCGAEVYTINPTFAEGTFRWLDEFSDIERVVKSSGVFRASVRNDCATVIDSVEVGYGTCGCVIYAPNSFTPNADGVNDAFVPFACGDIAIKSLAIFNRWGEVIFQTDDAPFQWDGRYQNELCPNGVYAWRINYELRQRGQISQKQQQGAITLAY</sequence>
<proteinExistence type="predicted"/>
<evidence type="ECO:0000313" key="2">
    <source>
        <dbReference type="EMBL" id="MFD2574272.1"/>
    </source>
</evidence>
<dbReference type="Pfam" id="PF13585">
    <property type="entry name" value="CHU_C"/>
    <property type="match status" value="1"/>
</dbReference>
<comment type="caution">
    <text evidence="2">The sequence shown here is derived from an EMBL/GenBank/DDBJ whole genome shotgun (WGS) entry which is preliminary data.</text>
</comment>
<dbReference type="NCBIfam" id="TIGR04131">
    <property type="entry name" value="Bac_Flav_CTERM"/>
    <property type="match status" value="1"/>
</dbReference>
<feature type="chain" id="PRO_5045969392" evidence="1">
    <location>
        <begin position="23"/>
        <end position="507"/>
    </location>
</feature>
<protein>
    <submittedName>
        <fullName evidence="2">Gliding motility-associated C-terminal domain-containing protein</fullName>
    </submittedName>
</protein>
<gene>
    <name evidence="2" type="ORF">ACFSUS_26800</name>
</gene>
<accession>A0ABW5MB65</accession>
<dbReference type="Proteomes" id="UP001597469">
    <property type="component" value="Unassembled WGS sequence"/>
</dbReference>
<organism evidence="2 3">
    <name type="scientific">Spirosoma soli</name>
    <dbReference type="NCBI Taxonomy" id="1770529"/>
    <lineage>
        <taxon>Bacteria</taxon>
        <taxon>Pseudomonadati</taxon>
        <taxon>Bacteroidota</taxon>
        <taxon>Cytophagia</taxon>
        <taxon>Cytophagales</taxon>
        <taxon>Cytophagaceae</taxon>
        <taxon>Spirosoma</taxon>
    </lineage>
</organism>
<keyword evidence="3" id="KW-1185">Reference proteome</keyword>
<feature type="signal peptide" evidence="1">
    <location>
        <begin position="1"/>
        <end position="22"/>
    </location>
</feature>
<evidence type="ECO:0000313" key="3">
    <source>
        <dbReference type="Proteomes" id="UP001597469"/>
    </source>
</evidence>
<name>A0ABW5MB65_9BACT</name>
<dbReference type="InterPro" id="IPR026341">
    <property type="entry name" value="T9SS_type_B"/>
</dbReference>